<keyword evidence="5" id="KW-0472">Membrane</keyword>
<sequence>MLITFVLFGKYLECLAKGKTSDAIKKLVELAPATALLILKDKGGRYIGEREVDALLIQPGDTLKVLPGAKLPADGVVVWGSSYVNESMVTGESVPVLKEVNSSVIGSTINLHGALHIQATKVGSDAVLSQIIPFSNSSRNQVGNQDIFHSSSILR</sequence>
<dbReference type="InParanoid" id="A0A1Q3CUW8"/>
<dbReference type="GO" id="GO:0016020">
    <property type="term" value="C:membrane"/>
    <property type="evidence" value="ECO:0007669"/>
    <property type="project" value="UniProtKB-SubCell"/>
</dbReference>
<dbReference type="GO" id="GO:0016887">
    <property type="term" value="F:ATP hydrolysis activity"/>
    <property type="evidence" value="ECO:0007669"/>
    <property type="project" value="InterPro"/>
</dbReference>
<dbReference type="OrthoDB" id="421110at2759"/>
<dbReference type="NCBIfam" id="TIGR01494">
    <property type="entry name" value="ATPase_P-type"/>
    <property type="match status" value="1"/>
</dbReference>
<keyword evidence="3" id="KW-0479">Metal-binding</keyword>
<keyword evidence="8" id="KW-1185">Reference proteome</keyword>
<reference evidence="8" key="1">
    <citation type="submission" date="2016-04" db="EMBL/GenBank/DDBJ databases">
        <title>Cephalotus genome sequencing.</title>
        <authorList>
            <person name="Fukushima K."/>
            <person name="Hasebe M."/>
            <person name="Fang X."/>
        </authorList>
    </citation>
    <scope>NUCLEOTIDE SEQUENCE [LARGE SCALE GENOMIC DNA]</scope>
    <source>
        <strain evidence="8">cv. St1</strain>
    </source>
</reference>
<organism evidence="7 8">
    <name type="scientific">Cephalotus follicularis</name>
    <name type="common">Albany pitcher plant</name>
    <dbReference type="NCBI Taxonomy" id="3775"/>
    <lineage>
        <taxon>Eukaryota</taxon>
        <taxon>Viridiplantae</taxon>
        <taxon>Streptophyta</taxon>
        <taxon>Embryophyta</taxon>
        <taxon>Tracheophyta</taxon>
        <taxon>Spermatophyta</taxon>
        <taxon>Magnoliopsida</taxon>
        <taxon>eudicotyledons</taxon>
        <taxon>Gunneridae</taxon>
        <taxon>Pentapetalae</taxon>
        <taxon>rosids</taxon>
        <taxon>fabids</taxon>
        <taxon>Oxalidales</taxon>
        <taxon>Cephalotaceae</taxon>
        <taxon>Cephalotus</taxon>
    </lineage>
</organism>
<comment type="subcellular location">
    <subcellularLocation>
        <location evidence="1">Membrane</location>
    </subcellularLocation>
</comment>
<feature type="domain" description="P-type ATPase A" evidence="6">
    <location>
        <begin position="31"/>
        <end position="132"/>
    </location>
</feature>
<proteinExistence type="predicted"/>
<dbReference type="STRING" id="3775.A0A1Q3CUW8"/>
<dbReference type="AlphaFoldDB" id="A0A1Q3CUW8"/>
<accession>A0A1Q3CUW8</accession>
<dbReference type="InterPro" id="IPR008250">
    <property type="entry name" value="ATPase_P-typ_transduc_dom_A_sf"/>
</dbReference>
<evidence type="ECO:0000259" key="6">
    <source>
        <dbReference type="Pfam" id="PF00122"/>
    </source>
</evidence>
<dbReference type="EMBL" id="BDDD01003028">
    <property type="protein sequence ID" value="GAV83848.1"/>
    <property type="molecule type" value="Genomic_DNA"/>
</dbReference>
<protein>
    <submittedName>
        <fullName evidence="7">E1-E2_ATPase domain-containing protein</fullName>
    </submittedName>
</protein>
<dbReference type="PANTHER" id="PTHR46594:SF6">
    <property type="entry name" value="COPPER-TRANSPORTING ATPASE RAN1"/>
    <property type="match status" value="1"/>
</dbReference>
<evidence type="ECO:0000256" key="4">
    <source>
        <dbReference type="ARBA" id="ARBA00022989"/>
    </source>
</evidence>
<gene>
    <name evidence="7" type="ORF">CFOL_v3_27293</name>
</gene>
<evidence type="ECO:0000313" key="8">
    <source>
        <dbReference type="Proteomes" id="UP000187406"/>
    </source>
</evidence>
<name>A0A1Q3CUW8_CEPFO</name>
<dbReference type="FunFam" id="2.70.150.10:FF:000002">
    <property type="entry name" value="Copper-transporting ATPase 1, putative"/>
    <property type="match status" value="1"/>
</dbReference>
<keyword evidence="4" id="KW-1133">Transmembrane helix</keyword>
<evidence type="ECO:0000256" key="1">
    <source>
        <dbReference type="ARBA" id="ARBA00004370"/>
    </source>
</evidence>
<evidence type="ECO:0000256" key="5">
    <source>
        <dbReference type="ARBA" id="ARBA00023136"/>
    </source>
</evidence>
<keyword evidence="2" id="KW-0812">Transmembrane</keyword>
<evidence type="ECO:0000256" key="3">
    <source>
        <dbReference type="ARBA" id="ARBA00022723"/>
    </source>
</evidence>
<dbReference type="PANTHER" id="PTHR46594">
    <property type="entry name" value="P-TYPE CATION-TRANSPORTING ATPASE"/>
    <property type="match status" value="1"/>
</dbReference>
<comment type="caution">
    <text evidence="7">The sequence shown here is derived from an EMBL/GenBank/DDBJ whole genome shotgun (WGS) entry which is preliminary data.</text>
</comment>
<dbReference type="InterPro" id="IPR059000">
    <property type="entry name" value="ATPase_P-type_domA"/>
</dbReference>
<dbReference type="Proteomes" id="UP000187406">
    <property type="component" value="Unassembled WGS sequence"/>
</dbReference>
<dbReference type="SUPFAM" id="SSF81653">
    <property type="entry name" value="Calcium ATPase, transduction domain A"/>
    <property type="match status" value="1"/>
</dbReference>
<dbReference type="InterPro" id="IPR001757">
    <property type="entry name" value="P_typ_ATPase"/>
</dbReference>
<evidence type="ECO:0000256" key="2">
    <source>
        <dbReference type="ARBA" id="ARBA00022692"/>
    </source>
</evidence>
<evidence type="ECO:0000313" key="7">
    <source>
        <dbReference type="EMBL" id="GAV83848.1"/>
    </source>
</evidence>
<dbReference type="Gene3D" id="2.70.150.10">
    <property type="entry name" value="Calcium-transporting ATPase, cytoplasmic transduction domain A"/>
    <property type="match status" value="1"/>
</dbReference>
<dbReference type="GO" id="GO:0046872">
    <property type="term" value="F:metal ion binding"/>
    <property type="evidence" value="ECO:0007669"/>
    <property type="project" value="UniProtKB-KW"/>
</dbReference>
<dbReference type="GO" id="GO:0005524">
    <property type="term" value="F:ATP binding"/>
    <property type="evidence" value="ECO:0007669"/>
    <property type="project" value="InterPro"/>
</dbReference>
<dbReference type="Pfam" id="PF00122">
    <property type="entry name" value="E1-E2_ATPase"/>
    <property type="match status" value="1"/>
</dbReference>